<evidence type="ECO:0000259" key="3">
    <source>
        <dbReference type="PROSITE" id="PS50048"/>
    </source>
</evidence>
<dbReference type="SMART" id="SM00066">
    <property type="entry name" value="GAL4"/>
    <property type="match status" value="1"/>
</dbReference>
<dbReference type="PROSITE" id="PS50048">
    <property type="entry name" value="ZN2_CY6_FUNGAL_2"/>
    <property type="match status" value="1"/>
</dbReference>
<reference evidence="4" key="2">
    <citation type="submission" date="2023-05" db="EMBL/GenBank/DDBJ databases">
        <authorList>
            <consortium name="Lawrence Berkeley National Laboratory"/>
            <person name="Steindorff A."/>
            <person name="Hensen N."/>
            <person name="Bonometti L."/>
            <person name="Westerberg I."/>
            <person name="Brannstrom I.O."/>
            <person name="Guillou S."/>
            <person name="Cros-Aarteil S."/>
            <person name="Calhoun S."/>
            <person name="Haridas S."/>
            <person name="Kuo A."/>
            <person name="Mondo S."/>
            <person name="Pangilinan J."/>
            <person name="Riley R."/>
            <person name="Labutti K."/>
            <person name="Andreopoulos B."/>
            <person name="Lipzen A."/>
            <person name="Chen C."/>
            <person name="Yanf M."/>
            <person name="Daum C."/>
            <person name="Ng V."/>
            <person name="Clum A."/>
            <person name="Ohm R."/>
            <person name="Martin F."/>
            <person name="Silar P."/>
            <person name="Natvig D."/>
            <person name="Lalanne C."/>
            <person name="Gautier V."/>
            <person name="Ament-Velasquez S.L."/>
            <person name="Kruys A."/>
            <person name="Hutchinson M.I."/>
            <person name="Powell A.J."/>
            <person name="Barry K."/>
            <person name="Miller A.N."/>
            <person name="Grigoriev I.V."/>
            <person name="Debuchy R."/>
            <person name="Gladieux P."/>
            <person name="Thoren M.H."/>
            <person name="Johannesson H."/>
        </authorList>
    </citation>
    <scope>NUCLEOTIDE SEQUENCE</scope>
    <source>
        <strain evidence="4">PSN243</strain>
    </source>
</reference>
<dbReference type="PANTHER" id="PTHR47784:SF9">
    <property type="entry name" value="ZN(II)2CYS6 TRANSCRIPTION FACTOR (EUROFUNG)"/>
    <property type="match status" value="1"/>
</dbReference>
<organism evidence="4 5">
    <name type="scientific">Podospora aff. communis PSN243</name>
    <dbReference type="NCBI Taxonomy" id="3040156"/>
    <lineage>
        <taxon>Eukaryota</taxon>
        <taxon>Fungi</taxon>
        <taxon>Dikarya</taxon>
        <taxon>Ascomycota</taxon>
        <taxon>Pezizomycotina</taxon>
        <taxon>Sordariomycetes</taxon>
        <taxon>Sordariomycetidae</taxon>
        <taxon>Sordariales</taxon>
        <taxon>Podosporaceae</taxon>
        <taxon>Podospora</taxon>
    </lineage>
</organism>
<reference evidence="4" key="1">
    <citation type="journal article" date="2023" name="Mol. Phylogenet. Evol.">
        <title>Genome-scale phylogeny and comparative genomics of the fungal order Sordariales.</title>
        <authorList>
            <person name="Hensen N."/>
            <person name="Bonometti L."/>
            <person name="Westerberg I."/>
            <person name="Brannstrom I.O."/>
            <person name="Guillou S."/>
            <person name="Cros-Aarteil S."/>
            <person name="Calhoun S."/>
            <person name="Haridas S."/>
            <person name="Kuo A."/>
            <person name="Mondo S."/>
            <person name="Pangilinan J."/>
            <person name="Riley R."/>
            <person name="LaButti K."/>
            <person name="Andreopoulos B."/>
            <person name="Lipzen A."/>
            <person name="Chen C."/>
            <person name="Yan M."/>
            <person name="Daum C."/>
            <person name="Ng V."/>
            <person name="Clum A."/>
            <person name="Steindorff A."/>
            <person name="Ohm R.A."/>
            <person name="Martin F."/>
            <person name="Silar P."/>
            <person name="Natvig D.O."/>
            <person name="Lalanne C."/>
            <person name="Gautier V."/>
            <person name="Ament-Velasquez S.L."/>
            <person name="Kruys A."/>
            <person name="Hutchinson M.I."/>
            <person name="Powell A.J."/>
            <person name="Barry K."/>
            <person name="Miller A.N."/>
            <person name="Grigoriev I.V."/>
            <person name="Debuchy R."/>
            <person name="Gladieux P."/>
            <person name="Hiltunen Thoren M."/>
            <person name="Johannesson H."/>
        </authorList>
    </citation>
    <scope>NUCLEOTIDE SEQUENCE</scope>
    <source>
        <strain evidence="4">PSN243</strain>
    </source>
</reference>
<evidence type="ECO:0000256" key="1">
    <source>
        <dbReference type="ARBA" id="ARBA00023242"/>
    </source>
</evidence>
<evidence type="ECO:0000256" key="2">
    <source>
        <dbReference type="SAM" id="MobiDB-lite"/>
    </source>
</evidence>
<dbReference type="Proteomes" id="UP001321760">
    <property type="component" value="Unassembled WGS sequence"/>
</dbReference>
<dbReference type="GO" id="GO:0001228">
    <property type="term" value="F:DNA-binding transcription activator activity, RNA polymerase II-specific"/>
    <property type="evidence" value="ECO:0007669"/>
    <property type="project" value="TreeGrafter"/>
</dbReference>
<dbReference type="CDD" id="cd00067">
    <property type="entry name" value="GAL4"/>
    <property type="match status" value="1"/>
</dbReference>
<proteinExistence type="predicted"/>
<feature type="domain" description="Zn(2)-C6 fungal-type" evidence="3">
    <location>
        <begin position="27"/>
        <end position="57"/>
    </location>
</feature>
<evidence type="ECO:0000313" key="4">
    <source>
        <dbReference type="EMBL" id="KAK4446555.1"/>
    </source>
</evidence>
<dbReference type="SUPFAM" id="SSF57701">
    <property type="entry name" value="Zn2/Cys6 DNA-binding domain"/>
    <property type="match status" value="1"/>
</dbReference>
<keyword evidence="1" id="KW-0539">Nucleus</keyword>
<dbReference type="EMBL" id="MU865956">
    <property type="protein sequence ID" value="KAK4446555.1"/>
    <property type="molecule type" value="Genomic_DNA"/>
</dbReference>
<dbReference type="InterPro" id="IPR036864">
    <property type="entry name" value="Zn2-C6_fun-type_DNA-bd_sf"/>
</dbReference>
<evidence type="ECO:0000313" key="5">
    <source>
        <dbReference type="Proteomes" id="UP001321760"/>
    </source>
</evidence>
<accession>A0AAV9GGN3</accession>
<dbReference type="AlphaFoldDB" id="A0AAV9GGN3"/>
<gene>
    <name evidence="4" type="ORF">QBC34DRAFT_304916</name>
</gene>
<feature type="region of interest" description="Disordered" evidence="2">
    <location>
        <begin position="1"/>
        <end position="21"/>
    </location>
</feature>
<dbReference type="Gene3D" id="4.10.240.10">
    <property type="entry name" value="Zn(2)-C6 fungal-type DNA-binding domain"/>
    <property type="match status" value="1"/>
</dbReference>
<dbReference type="Pfam" id="PF00172">
    <property type="entry name" value="Zn_clus"/>
    <property type="match status" value="1"/>
</dbReference>
<dbReference type="PANTHER" id="PTHR47784">
    <property type="entry name" value="STEROL UPTAKE CONTROL PROTEIN 2"/>
    <property type="match status" value="1"/>
</dbReference>
<dbReference type="PROSITE" id="PS00463">
    <property type="entry name" value="ZN2_CY6_FUNGAL_1"/>
    <property type="match status" value="1"/>
</dbReference>
<sequence>MPRTQPGPELGEPKSRMRRSHRKSRYGCANCKIRRVKCDESKPRCLKCVSFGVGCSYEPGVSEMQLDVFGSFRVDMSPSAHSPASLPLPRSLPDLPTYLPLVGTSGELYQVTSFHRNLLKKFRESVVLTVGPKDAALVFQAHALEFSIKSPFLTHLILAIALLYDMHTTGRQDKQETAALAFHFYHGVSLFNAKLSQPVEHSEKDALWAAAALTGASAFADVKDTDPAGAWPLTSYETADLDWLKMTGGKRAVYNITNPIRPGSVFNASCDHFLDPSARIGREVLNLPSKFIQICNLDESSTPRSNPYHGAATILAQVMPLDCDRKNIHKFLSFVGFPDPRFLRLLEQRDPPAMLLLAYWYAKILAPEHWWIWRRAIAEGPALCTFLEGVFSGDPQLLELLEFPKATFAAAARRSNRAVPY</sequence>
<dbReference type="InterPro" id="IPR053157">
    <property type="entry name" value="Sterol_Uptake_Regulator"/>
</dbReference>
<name>A0AAV9GGN3_9PEZI</name>
<protein>
    <recommendedName>
        <fullName evidence="3">Zn(2)-C6 fungal-type domain-containing protein</fullName>
    </recommendedName>
</protein>
<comment type="caution">
    <text evidence="4">The sequence shown here is derived from an EMBL/GenBank/DDBJ whole genome shotgun (WGS) entry which is preliminary data.</text>
</comment>
<keyword evidence="5" id="KW-1185">Reference proteome</keyword>
<dbReference type="GO" id="GO:0008270">
    <property type="term" value="F:zinc ion binding"/>
    <property type="evidence" value="ECO:0007669"/>
    <property type="project" value="InterPro"/>
</dbReference>
<dbReference type="InterPro" id="IPR001138">
    <property type="entry name" value="Zn2Cys6_DnaBD"/>
</dbReference>